<organism evidence="2 3">
    <name type="scientific">Kribbella hippodromi</name>
    <dbReference type="NCBI Taxonomy" id="434347"/>
    <lineage>
        <taxon>Bacteria</taxon>
        <taxon>Bacillati</taxon>
        <taxon>Actinomycetota</taxon>
        <taxon>Actinomycetes</taxon>
        <taxon>Propionibacteriales</taxon>
        <taxon>Kribbellaceae</taxon>
        <taxon>Kribbella</taxon>
    </lineage>
</organism>
<evidence type="ECO:0000256" key="1">
    <source>
        <dbReference type="SAM" id="Phobius"/>
    </source>
</evidence>
<gene>
    <name evidence="2" type="ORF">GCM10009804_65660</name>
</gene>
<comment type="caution">
    <text evidence="2">The sequence shown here is derived from an EMBL/GenBank/DDBJ whole genome shotgun (WGS) entry which is preliminary data.</text>
</comment>
<name>A0ABN2EA19_9ACTN</name>
<sequence>MISGVRRVAGALRGLDDAYAARIRRRPGRTMRLFALAFALVLLYALTEAADWHDYVKGGSEFMLAGLIAVAPRGIYNGQLDAWTKRHKALSGLMLVVLAGVMGFIAIPDIVADWKFALAVGLPAGCLAVFSPALRRRLVKTDEGPASEVDGDPSS</sequence>
<accession>A0ABN2EA19</accession>
<proteinExistence type="predicted"/>
<evidence type="ECO:0000313" key="3">
    <source>
        <dbReference type="Proteomes" id="UP001501705"/>
    </source>
</evidence>
<keyword evidence="1" id="KW-0812">Transmembrane</keyword>
<feature type="transmembrane region" description="Helical" evidence="1">
    <location>
        <begin position="114"/>
        <end position="134"/>
    </location>
</feature>
<protein>
    <submittedName>
        <fullName evidence="2">Uncharacterized protein</fullName>
    </submittedName>
</protein>
<keyword evidence="1" id="KW-0472">Membrane</keyword>
<keyword evidence="3" id="KW-1185">Reference proteome</keyword>
<keyword evidence="1" id="KW-1133">Transmembrane helix</keyword>
<evidence type="ECO:0000313" key="2">
    <source>
        <dbReference type="EMBL" id="GAA1599890.1"/>
    </source>
</evidence>
<feature type="transmembrane region" description="Helical" evidence="1">
    <location>
        <begin position="59"/>
        <end position="76"/>
    </location>
</feature>
<dbReference type="Proteomes" id="UP001501705">
    <property type="component" value="Unassembled WGS sequence"/>
</dbReference>
<dbReference type="EMBL" id="BAAAPH010000028">
    <property type="protein sequence ID" value="GAA1599890.1"/>
    <property type="molecule type" value="Genomic_DNA"/>
</dbReference>
<dbReference type="RefSeq" id="WP_344239867.1">
    <property type="nucleotide sequence ID" value="NZ_BAAAPH010000028.1"/>
</dbReference>
<feature type="transmembrane region" description="Helical" evidence="1">
    <location>
        <begin position="88"/>
        <end position="108"/>
    </location>
</feature>
<reference evidence="2 3" key="1">
    <citation type="journal article" date="2019" name="Int. J. Syst. Evol. Microbiol.">
        <title>The Global Catalogue of Microorganisms (GCM) 10K type strain sequencing project: providing services to taxonomists for standard genome sequencing and annotation.</title>
        <authorList>
            <consortium name="The Broad Institute Genomics Platform"/>
            <consortium name="The Broad Institute Genome Sequencing Center for Infectious Disease"/>
            <person name="Wu L."/>
            <person name="Ma J."/>
        </authorList>
    </citation>
    <scope>NUCLEOTIDE SEQUENCE [LARGE SCALE GENOMIC DNA]</scope>
    <source>
        <strain evidence="2 3">JCM 15572</strain>
    </source>
</reference>